<dbReference type="OrthoDB" id="3774052at2"/>
<keyword evidence="3" id="KW-1185">Reference proteome</keyword>
<comment type="caution">
    <text evidence="2">The sequence shown here is derived from an EMBL/GenBank/DDBJ whole genome shotgun (WGS) entry which is preliminary data.</text>
</comment>
<dbReference type="InterPro" id="IPR023214">
    <property type="entry name" value="HAD_sf"/>
</dbReference>
<dbReference type="InterPro" id="IPR051540">
    <property type="entry name" value="S-2-haloacid_dehalogenase"/>
</dbReference>
<evidence type="ECO:0000256" key="1">
    <source>
        <dbReference type="ARBA" id="ARBA00022801"/>
    </source>
</evidence>
<name>A0A2V4B0Y2_9PSEU</name>
<proteinExistence type="predicted"/>
<dbReference type="PANTHER" id="PTHR43316">
    <property type="entry name" value="HYDROLASE, HALOACID DELAHOGENASE-RELATED"/>
    <property type="match status" value="1"/>
</dbReference>
<dbReference type="Gene3D" id="1.10.150.750">
    <property type="match status" value="1"/>
</dbReference>
<sequence length="229" mass="25460">MPFDGIRVLTFDVVGTLIDFETGILDCLRPLTRVDDTALLESFARAEAAQASLTPELPFTQMLAPIYGRMAEELDLPEHAGLRESIPRWPAFPDAPQALRDLGRRFRLVALTNTDNWALARMNTTLGSPFDDTVTAEDVGVNKPDPQMFAYCLGRQSVHGYTRDDCLHVAQSQYHDIGIAAELGYRTCWIERRHGRSGFGATPEPRKLTTPDHHFTTLRELAAATSGFA</sequence>
<dbReference type="Proteomes" id="UP000249915">
    <property type="component" value="Unassembled WGS sequence"/>
</dbReference>
<dbReference type="RefSeq" id="WP_112281683.1">
    <property type="nucleotide sequence ID" value="NZ_MASW01000002.1"/>
</dbReference>
<organism evidence="2 3">
    <name type="scientific">Prauserella muralis</name>
    <dbReference type="NCBI Taxonomy" id="588067"/>
    <lineage>
        <taxon>Bacteria</taxon>
        <taxon>Bacillati</taxon>
        <taxon>Actinomycetota</taxon>
        <taxon>Actinomycetes</taxon>
        <taxon>Pseudonocardiales</taxon>
        <taxon>Pseudonocardiaceae</taxon>
        <taxon>Prauserella</taxon>
    </lineage>
</organism>
<dbReference type="Gene3D" id="3.40.50.1000">
    <property type="entry name" value="HAD superfamily/HAD-like"/>
    <property type="match status" value="1"/>
</dbReference>
<gene>
    <name evidence="2" type="ORF">BAY60_14870</name>
</gene>
<evidence type="ECO:0000313" key="3">
    <source>
        <dbReference type="Proteomes" id="UP000249915"/>
    </source>
</evidence>
<dbReference type="InterPro" id="IPR006439">
    <property type="entry name" value="HAD-SF_hydro_IA"/>
</dbReference>
<dbReference type="NCBIfam" id="TIGR01493">
    <property type="entry name" value="HAD-SF-IA-v2"/>
    <property type="match status" value="1"/>
</dbReference>
<accession>A0A2V4B0Y2</accession>
<keyword evidence="1 2" id="KW-0378">Hydrolase</keyword>
<dbReference type="EMBL" id="MASW01000002">
    <property type="protein sequence ID" value="PXY27677.1"/>
    <property type="molecule type" value="Genomic_DNA"/>
</dbReference>
<dbReference type="AlphaFoldDB" id="A0A2V4B0Y2"/>
<dbReference type="SUPFAM" id="SSF56784">
    <property type="entry name" value="HAD-like"/>
    <property type="match status" value="1"/>
</dbReference>
<dbReference type="Pfam" id="PF00702">
    <property type="entry name" value="Hydrolase"/>
    <property type="match status" value="1"/>
</dbReference>
<dbReference type="SFLD" id="SFLDG01129">
    <property type="entry name" value="C1.5:_HAD__Beta-PGM__Phosphata"/>
    <property type="match status" value="1"/>
</dbReference>
<protein>
    <submittedName>
        <fullName evidence="2">HAD family hydrolase</fullName>
    </submittedName>
</protein>
<dbReference type="PANTHER" id="PTHR43316:SF3">
    <property type="entry name" value="HALOACID DEHALOGENASE, TYPE II (AFU_ORTHOLOGUE AFUA_2G07750)-RELATED"/>
    <property type="match status" value="1"/>
</dbReference>
<evidence type="ECO:0000313" key="2">
    <source>
        <dbReference type="EMBL" id="PXY27677.1"/>
    </source>
</evidence>
<dbReference type="GO" id="GO:0016787">
    <property type="term" value="F:hydrolase activity"/>
    <property type="evidence" value="ECO:0007669"/>
    <property type="project" value="UniProtKB-KW"/>
</dbReference>
<dbReference type="SFLD" id="SFLDS00003">
    <property type="entry name" value="Haloacid_Dehalogenase"/>
    <property type="match status" value="1"/>
</dbReference>
<dbReference type="InterPro" id="IPR036412">
    <property type="entry name" value="HAD-like_sf"/>
</dbReference>
<reference evidence="2 3" key="1">
    <citation type="submission" date="2016-07" db="EMBL/GenBank/DDBJ databases">
        <title>Draft genome sequence of Prauserella muralis DSM 45305, isolated from a mould-covered wall in an indoor environment.</title>
        <authorList>
            <person name="Ruckert C."/>
            <person name="Albersmeier A."/>
            <person name="Jiang C.-L."/>
            <person name="Jiang Y."/>
            <person name="Kalinowski J."/>
            <person name="Schneider O."/>
            <person name="Winkler A."/>
            <person name="Zotchev S.B."/>
        </authorList>
    </citation>
    <scope>NUCLEOTIDE SEQUENCE [LARGE SCALE GENOMIC DNA]</scope>
    <source>
        <strain evidence="2 3">DSM 45305</strain>
    </source>
</reference>